<dbReference type="Pfam" id="PF11553">
    <property type="entry name" value="DUF3231"/>
    <property type="match status" value="2"/>
</dbReference>
<keyword evidence="3" id="KW-1185">Reference proteome</keyword>
<dbReference type="Gene3D" id="1.20.1260.10">
    <property type="match status" value="2"/>
</dbReference>
<keyword evidence="1" id="KW-0812">Transmembrane</keyword>
<keyword evidence="1" id="KW-0472">Membrane</keyword>
<dbReference type="AlphaFoldDB" id="A0A6G1X8J6"/>
<comment type="caution">
    <text evidence="2">The sequence shown here is derived from an EMBL/GenBank/DDBJ whole genome shotgun (WGS) entry which is preliminary data.</text>
</comment>
<accession>A0A6G1X8J6</accession>
<keyword evidence="1" id="KW-1133">Transmembrane helix</keyword>
<evidence type="ECO:0000313" key="3">
    <source>
        <dbReference type="Proteomes" id="UP000480185"/>
    </source>
</evidence>
<reference evidence="2 3" key="1">
    <citation type="submission" date="2019-11" db="EMBL/GenBank/DDBJ databases">
        <authorList>
            <person name="Li J."/>
        </authorList>
    </citation>
    <scope>NUCLEOTIDE SEQUENCE [LARGE SCALE GENOMIC DNA]</scope>
    <source>
        <strain evidence="2 3">J4</strain>
    </source>
</reference>
<evidence type="ECO:0000256" key="1">
    <source>
        <dbReference type="SAM" id="Phobius"/>
    </source>
</evidence>
<dbReference type="RefSeq" id="WP_153729010.1">
    <property type="nucleotide sequence ID" value="NZ_WJNH01000007.1"/>
</dbReference>
<dbReference type="InterPro" id="IPR021617">
    <property type="entry name" value="DUF3231"/>
</dbReference>
<dbReference type="InterPro" id="IPR012347">
    <property type="entry name" value="Ferritin-like"/>
</dbReference>
<dbReference type="OrthoDB" id="1675670at2"/>
<sequence>MTKPNLTAAELSQLWGSYQNDTLVICVLHYFLQHVRDEEIRAVLSNTLEISEARIPQLKKFFQDESHPTPKGFNLKEDVNLSADQLFTDPYMLFYTQQIGVLGLNAFSMAIPLSARKDIYDFYSSCLTEANEIHRQSTELLLEKGLYIRPPTIPAQEKVDFVKSSNFLQGFFGERRPLLSLEITNLFANIQRNELGVMTLLGFRQAVESEDIREFMKEGKEIASKHAEVFGSILREEDLPVPVTSDIGVTKSTEAPFSDKLMMFHVTALIGLGIGYYGASMSTSPRRDLATHYTRFIGEIGKYSEKGAKIMIKHGWMEEPPRAVDRDELAKKK</sequence>
<feature type="transmembrane region" description="Helical" evidence="1">
    <location>
        <begin position="261"/>
        <end position="279"/>
    </location>
</feature>
<dbReference type="EMBL" id="WJNH01000007">
    <property type="protein sequence ID" value="MRG87128.1"/>
    <property type="molecule type" value="Genomic_DNA"/>
</dbReference>
<evidence type="ECO:0000313" key="2">
    <source>
        <dbReference type="EMBL" id="MRG87128.1"/>
    </source>
</evidence>
<organism evidence="2 3">
    <name type="scientific">Salinibacillus xinjiangensis</name>
    <dbReference type="NCBI Taxonomy" id="1229268"/>
    <lineage>
        <taxon>Bacteria</taxon>
        <taxon>Bacillati</taxon>
        <taxon>Bacillota</taxon>
        <taxon>Bacilli</taxon>
        <taxon>Bacillales</taxon>
        <taxon>Bacillaceae</taxon>
        <taxon>Salinibacillus</taxon>
    </lineage>
</organism>
<dbReference type="Proteomes" id="UP000480185">
    <property type="component" value="Unassembled WGS sequence"/>
</dbReference>
<gene>
    <name evidence="2" type="ORF">GH754_12490</name>
</gene>
<name>A0A6G1X8J6_9BACI</name>
<protein>
    <submittedName>
        <fullName evidence="2">DUF3231 family protein</fullName>
    </submittedName>
</protein>
<proteinExistence type="predicted"/>